<feature type="chain" id="PRO_5043943645" evidence="1">
    <location>
        <begin position="21"/>
        <end position="468"/>
    </location>
</feature>
<keyword evidence="1" id="KW-0732">Signal</keyword>
<comment type="caution">
    <text evidence="3">The sequence shown here is derived from an EMBL/GenBank/DDBJ whole genome shotgun (WGS) entry which is preliminary data.</text>
</comment>
<gene>
    <name evidence="3" type="ORF">ElyMa_006904600</name>
</gene>
<reference evidence="3 4" key="1">
    <citation type="journal article" date="2021" name="Elife">
        <title>Chloroplast acquisition without the gene transfer in kleptoplastic sea slugs, Plakobranchus ocellatus.</title>
        <authorList>
            <person name="Maeda T."/>
            <person name="Takahashi S."/>
            <person name="Yoshida T."/>
            <person name="Shimamura S."/>
            <person name="Takaki Y."/>
            <person name="Nagai Y."/>
            <person name="Toyoda A."/>
            <person name="Suzuki Y."/>
            <person name="Arimoto A."/>
            <person name="Ishii H."/>
            <person name="Satoh N."/>
            <person name="Nishiyama T."/>
            <person name="Hasebe M."/>
            <person name="Maruyama T."/>
            <person name="Minagawa J."/>
            <person name="Obokata J."/>
            <person name="Shigenobu S."/>
        </authorList>
    </citation>
    <scope>NUCLEOTIDE SEQUENCE [LARGE SCALE GENOMIC DNA]</scope>
</reference>
<dbReference type="InterPro" id="IPR031569">
    <property type="entry name" value="ApeC"/>
</dbReference>
<feature type="signal peptide" evidence="1">
    <location>
        <begin position="1"/>
        <end position="20"/>
    </location>
</feature>
<dbReference type="Proteomes" id="UP000762676">
    <property type="component" value="Unassembled WGS sequence"/>
</dbReference>
<keyword evidence="4" id="KW-1185">Reference proteome</keyword>
<sequence>MILHQLNLLAFLLVLHQGLTLPVHDVSDPSMPFQLTVTPALVNRYTAKKMSLRCEHNPSVPTKVAEISRIRIVKKSTSGWDMVAEQRDNEDSPTAVGNITASANTNGEISNVFIQATYNTIGPDCFGVFKCQVIGLDVKDEPVSEKSSTIEVHEFKNFIHHLIGLSMDTQEKMLEMENFTDTQIARLDSGFQRLTKSLQTNHSAFDSRLDSLESRITQQEISMERKISGNVDSIRRIESNQVSTEDRVAITETLLKNRFQWPSGDYALLQPRIGCPLGWSFFGESLAYLKLHTQSQSSSDPADSHSSAFPSNTKSTVGSDKFVTLKFCEVTRQINTLRWPRGSFCVHKLLNHDCPSGFTDGYVHIDTEDTNGKTVGNSNVASANSLYFCCQTSGSAAIPIKLPTHSPFLLYMKGGACQAVLGMSVSEEYVQINTEDSGNVDGFHGSLPDIDKPGSSVIKFNLCYYTKL</sequence>
<accession>A0AAV4JEE6</accession>
<feature type="domain" description="Apextrin C-terminal" evidence="2">
    <location>
        <begin position="261"/>
        <end position="465"/>
    </location>
</feature>
<evidence type="ECO:0000313" key="3">
    <source>
        <dbReference type="EMBL" id="GFS20650.1"/>
    </source>
</evidence>
<name>A0AAV4JEE6_9GAST</name>
<dbReference type="AlphaFoldDB" id="A0AAV4JEE6"/>
<evidence type="ECO:0000256" key="1">
    <source>
        <dbReference type="SAM" id="SignalP"/>
    </source>
</evidence>
<dbReference type="PANTHER" id="PTHR19324:SF33">
    <property type="entry name" value="MUCIN-5AC"/>
    <property type="match status" value="1"/>
</dbReference>
<proteinExistence type="predicted"/>
<organism evidence="3 4">
    <name type="scientific">Elysia marginata</name>
    <dbReference type="NCBI Taxonomy" id="1093978"/>
    <lineage>
        <taxon>Eukaryota</taxon>
        <taxon>Metazoa</taxon>
        <taxon>Spiralia</taxon>
        <taxon>Lophotrochozoa</taxon>
        <taxon>Mollusca</taxon>
        <taxon>Gastropoda</taxon>
        <taxon>Heterobranchia</taxon>
        <taxon>Euthyneura</taxon>
        <taxon>Panpulmonata</taxon>
        <taxon>Sacoglossa</taxon>
        <taxon>Placobranchoidea</taxon>
        <taxon>Plakobranchidae</taxon>
        <taxon>Elysia</taxon>
    </lineage>
</organism>
<dbReference type="EMBL" id="BMAT01013804">
    <property type="protein sequence ID" value="GFS20650.1"/>
    <property type="molecule type" value="Genomic_DNA"/>
</dbReference>
<dbReference type="PANTHER" id="PTHR19324">
    <property type="entry name" value="PERFORIN-LIKE PROTEIN 1"/>
    <property type="match status" value="1"/>
</dbReference>
<protein>
    <submittedName>
        <fullName evidence="3">Apextrin-like protein</fullName>
    </submittedName>
</protein>
<evidence type="ECO:0000259" key="2">
    <source>
        <dbReference type="Pfam" id="PF16977"/>
    </source>
</evidence>
<evidence type="ECO:0000313" key="4">
    <source>
        <dbReference type="Proteomes" id="UP000762676"/>
    </source>
</evidence>
<dbReference type="Pfam" id="PF16977">
    <property type="entry name" value="ApeC"/>
    <property type="match status" value="1"/>
</dbReference>